<dbReference type="AlphaFoldDB" id="A0A5N6TLN2"/>
<feature type="domain" description="SMP-30/Gluconolactonase/LRE-like region" evidence="2">
    <location>
        <begin position="308"/>
        <end position="393"/>
    </location>
</feature>
<evidence type="ECO:0000259" key="2">
    <source>
        <dbReference type="Pfam" id="PF08450"/>
    </source>
</evidence>
<dbReference type="Pfam" id="PF08450">
    <property type="entry name" value="SGL"/>
    <property type="match status" value="2"/>
</dbReference>
<proteinExistence type="predicted"/>
<gene>
    <name evidence="3" type="ORF">BDV25DRAFT_36282</name>
</gene>
<evidence type="ECO:0000313" key="4">
    <source>
        <dbReference type="Proteomes" id="UP000325780"/>
    </source>
</evidence>
<feature type="domain" description="SMP-30/Gluconolactonase/LRE-like region" evidence="2">
    <location>
        <begin position="180"/>
        <end position="290"/>
    </location>
</feature>
<accession>A0A5N6TLN2</accession>
<keyword evidence="1" id="KW-0732">Signal</keyword>
<dbReference type="PANTHER" id="PTHR47064:SF2">
    <property type="entry name" value="SMP-30_GLUCONOLACTONASE_LRE-LIKE REGION DOMAIN-CONTAINING PROTEIN-RELATED"/>
    <property type="match status" value="1"/>
</dbReference>
<name>A0A5N6TLN2_ASPAV</name>
<keyword evidence="4" id="KW-1185">Reference proteome</keyword>
<organism evidence="3 4">
    <name type="scientific">Aspergillus avenaceus</name>
    <dbReference type="NCBI Taxonomy" id="36643"/>
    <lineage>
        <taxon>Eukaryota</taxon>
        <taxon>Fungi</taxon>
        <taxon>Dikarya</taxon>
        <taxon>Ascomycota</taxon>
        <taxon>Pezizomycotina</taxon>
        <taxon>Eurotiomycetes</taxon>
        <taxon>Eurotiomycetidae</taxon>
        <taxon>Eurotiales</taxon>
        <taxon>Aspergillaceae</taxon>
        <taxon>Aspergillus</taxon>
        <taxon>Aspergillus subgen. Circumdati</taxon>
    </lineage>
</organism>
<dbReference type="Proteomes" id="UP000325780">
    <property type="component" value="Unassembled WGS sequence"/>
</dbReference>
<evidence type="ECO:0000313" key="3">
    <source>
        <dbReference type="EMBL" id="KAE8147257.1"/>
    </source>
</evidence>
<dbReference type="EMBL" id="ML742217">
    <property type="protein sequence ID" value="KAE8147257.1"/>
    <property type="molecule type" value="Genomic_DNA"/>
</dbReference>
<dbReference type="PANTHER" id="PTHR47064">
    <property type="entry name" value="PUTATIVE (AFU_ORTHOLOGUE AFUA_1G08990)-RELATED"/>
    <property type="match status" value="1"/>
</dbReference>
<dbReference type="Gene3D" id="2.120.10.30">
    <property type="entry name" value="TolB, C-terminal domain"/>
    <property type="match status" value="1"/>
</dbReference>
<dbReference type="InterPro" id="IPR052988">
    <property type="entry name" value="Oryzine_lactonohydrolase"/>
</dbReference>
<dbReference type="InterPro" id="IPR011042">
    <property type="entry name" value="6-blade_b-propeller_TolB-like"/>
</dbReference>
<sequence>MRGLRLLACSYPLVGSTWAQTGMTKPISEACGPSLVCVNRYANVLPYHFYRNVTTMGNISSFSDTRVANGSMLEEVKLADFLVFDKQRGFEILGPNPSYEFMFTVSDAVHEAPVYVASQNKLYLSQLAPPPGYLPQLVVDLNLDPPTLTEYLSDPPVYAPNGGTFHNGKIVWGASGGNRSIGGSEQRVSLRTLDPKTNKSVTLINNYFGYYFNTIDDLAVHPSTGDIWFTDPQYSWFNGLTDTAPQLPSASYRYNVSSGAIFVIDDSIGQPNGIAFNPEGSIVYMTDTAAVNAPIDPKFGHPGSTFNTTQRRTVYAFDVSEDGTSAYNKRPVYMASGFVPDGLKVAANGYIVAGVGRGVDILDPSGQLILTIQTNYTVQNFAWTGPELKTLWLMGNGGISKVEWALAGQELK</sequence>
<dbReference type="SUPFAM" id="SSF63829">
    <property type="entry name" value="Calcium-dependent phosphotriesterase"/>
    <property type="match status" value="1"/>
</dbReference>
<evidence type="ECO:0000256" key="1">
    <source>
        <dbReference type="SAM" id="SignalP"/>
    </source>
</evidence>
<dbReference type="InterPro" id="IPR013658">
    <property type="entry name" value="SGL"/>
</dbReference>
<reference evidence="3 4" key="1">
    <citation type="submission" date="2019-04" db="EMBL/GenBank/DDBJ databases">
        <title>Friends and foes A comparative genomics study of 23 Aspergillus species from section Flavi.</title>
        <authorList>
            <consortium name="DOE Joint Genome Institute"/>
            <person name="Kjaerbolling I."/>
            <person name="Vesth T."/>
            <person name="Frisvad J.C."/>
            <person name="Nybo J.L."/>
            <person name="Theobald S."/>
            <person name="Kildgaard S."/>
            <person name="Isbrandt T."/>
            <person name="Kuo A."/>
            <person name="Sato A."/>
            <person name="Lyhne E.K."/>
            <person name="Kogle M.E."/>
            <person name="Wiebenga A."/>
            <person name="Kun R.S."/>
            <person name="Lubbers R.J."/>
            <person name="Makela M.R."/>
            <person name="Barry K."/>
            <person name="Chovatia M."/>
            <person name="Clum A."/>
            <person name="Daum C."/>
            <person name="Haridas S."/>
            <person name="He G."/>
            <person name="LaButti K."/>
            <person name="Lipzen A."/>
            <person name="Mondo S."/>
            <person name="Riley R."/>
            <person name="Salamov A."/>
            <person name="Simmons B.A."/>
            <person name="Magnuson J.K."/>
            <person name="Henrissat B."/>
            <person name="Mortensen U.H."/>
            <person name="Larsen T.O."/>
            <person name="Devries R.P."/>
            <person name="Grigoriev I.V."/>
            <person name="Machida M."/>
            <person name="Baker S.E."/>
            <person name="Andersen M.R."/>
        </authorList>
    </citation>
    <scope>NUCLEOTIDE SEQUENCE [LARGE SCALE GENOMIC DNA]</scope>
    <source>
        <strain evidence="3 4">IBT 18842</strain>
    </source>
</reference>
<feature type="signal peptide" evidence="1">
    <location>
        <begin position="1"/>
        <end position="19"/>
    </location>
</feature>
<dbReference type="OrthoDB" id="423498at2759"/>
<feature type="chain" id="PRO_5025018474" description="SMP-30/Gluconolactonase/LRE-like region domain-containing protein" evidence="1">
    <location>
        <begin position="20"/>
        <end position="412"/>
    </location>
</feature>
<protein>
    <recommendedName>
        <fullName evidence="2">SMP-30/Gluconolactonase/LRE-like region domain-containing protein</fullName>
    </recommendedName>
</protein>